<dbReference type="Proteomes" id="UP001331761">
    <property type="component" value="Unassembled WGS sequence"/>
</dbReference>
<dbReference type="AlphaFoldDB" id="A0AAN8EWY7"/>
<accession>A0AAN8EWY7</accession>
<protein>
    <submittedName>
        <fullName evidence="1">Uncharacterized protein</fullName>
    </submittedName>
</protein>
<gene>
    <name evidence="1" type="ORF">GCK32_001088</name>
</gene>
<proteinExistence type="predicted"/>
<reference evidence="1 2" key="1">
    <citation type="submission" date="2019-10" db="EMBL/GenBank/DDBJ databases">
        <title>Assembly and Annotation for the nematode Trichostrongylus colubriformis.</title>
        <authorList>
            <person name="Martin J."/>
        </authorList>
    </citation>
    <scope>NUCLEOTIDE SEQUENCE [LARGE SCALE GENOMIC DNA]</scope>
    <source>
        <strain evidence="1">G859</strain>
        <tissue evidence="1">Whole worm</tissue>
    </source>
</reference>
<keyword evidence="2" id="KW-1185">Reference proteome</keyword>
<dbReference type="EMBL" id="WIXE01021285">
    <property type="protein sequence ID" value="KAK5968520.1"/>
    <property type="molecule type" value="Genomic_DNA"/>
</dbReference>
<evidence type="ECO:0000313" key="1">
    <source>
        <dbReference type="EMBL" id="KAK5968520.1"/>
    </source>
</evidence>
<comment type="caution">
    <text evidence="1">The sequence shown here is derived from an EMBL/GenBank/DDBJ whole genome shotgun (WGS) entry which is preliminary data.</text>
</comment>
<name>A0AAN8EWY7_TRICO</name>
<organism evidence="1 2">
    <name type="scientific">Trichostrongylus colubriformis</name>
    <name type="common">Black scour worm</name>
    <dbReference type="NCBI Taxonomy" id="6319"/>
    <lineage>
        <taxon>Eukaryota</taxon>
        <taxon>Metazoa</taxon>
        <taxon>Ecdysozoa</taxon>
        <taxon>Nematoda</taxon>
        <taxon>Chromadorea</taxon>
        <taxon>Rhabditida</taxon>
        <taxon>Rhabditina</taxon>
        <taxon>Rhabditomorpha</taxon>
        <taxon>Strongyloidea</taxon>
        <taxon>Trichostrongylidae</taxon>
        <taxon>Trichostrongylus</taxon>
    </lineage>
</organism>
<sequence>MLHRNNQLVPTEDLKGFPYDPRSYRIPRKPLRNSRKLLRPAYWPDFDAITSTVSSWSEYASERKSFIKSAREAADIRRQARAQEVHSEYDFEVFLSDRFMHSLSLSPAFRVICFDSRQAALSCAYTHRFASDIPLVLSIFDCGYICFIEISGESIDLNRYLENLRRGKMGTSQ</sequence>
<evidence type="ECO:0000313" key="2">
    <source>
        <dbReference type="Proteomes" id="UP001331761"/>
    </source>
</evidence>